<comment type="pathway">
    <text evidence="2">Protein modification; protein ubiquitination.</text>
</comment>
<evidence type="ECO:0000256" key="7">
    <source>
        <dbReference type="PROSITE-ProRule" id="PRU00259"/>
    </source>
</evidence>
<evidence type="ECO:0000256" key="6">
    <source>
        <dbReference type="ARBA" id="ARBA00022786"/>
    </source>
</evidence>
<dbReference type="InterPro" id="IPR013083">
    <property type="entry name" value="Znf_RING/FYVE/PHD"/>
</dbReference>
<dbReference type="CDD" id="cd16664">
    <property type="entry name" value="RING-Ubox_PUB"/>
    <property type="match status" value="1"/>
</dbReference>
<dbReference type="ExpressionAtlas" id="I3T738">
    <property type="expression patterns" value="differential"/>
</dbReference>
<dbReference type="FunFam" id="1.25.10.10:FF:000678">
    <property type="entry name" value="RING-type E3 ubiquitin transferase"/>
    <property type="match status" value="1"/>
</dbReference>
<accession>I3T738</accession>
<dbReference type="SUPFAM" id="SSF57850">
    <property type="entry name" value="RING/U-box"/>
    <property type="match status" value="1"/>
</dbReference>
<evidence type="ECO:0000256" key="3">
    <source>
        <dbReference type="ARBA" id="ARBA00012483"/>
    </source>
</evidence>
<dbReference type="Gene3D" id="1.25.10.10">
    <property type="entry name" value="Leucine-rich Repeat Variant"/>
    <property type="match status" value="1"/>
</dbReference>
<name>I3T738_MEDTR</name>
<keyword evidence="5" id="KW-0677">Repeat</keyword>
<feature type="domain" description="U-box" evidence="8">
    <location>
        <begin position="42"/>
        <end position="116"/>
    </location>
</feature>
<evidence type="ECO:0000256" key="5">
    <source>
        <dbReference type="ARBA" id="ARBA00022737"/>
    </source>
</evidence>
<dbReference type="InterPro" id="IPR016024">
    <property type="entry name" value="ARM-type_fold"/>
</dbReference>
<evidence type="ECO:0000256" key="1">
    <source>
        <dbReference type="ARBA" id="ARBA00000900"/>
    </source>
</evidence>
<dbReference type="InterPro" id="IPR000225">
    <property type="entry name" value="Armadillo"/>
</dbReference>
<dbReference type="PANTHER" id="PTHR23315">
    <property type="entry name" value="U BOX DOMAIN-CONTAINING"/>
    <property type="match status" value="1"/>
</dbReference>
<protein>
    <recommendedName>
        <fullName evidence="3">RING-type E3 ubiquitin transferase</fullName>
        <ecNumber evidence="3">2.3.2.27</ecNumber>
    </recommendedName>
</protein>
<dbReference type="InterPro" id="IPR003613">
    <property type="entry name" value="Ubox_domain"/>
</dbReference>
<dbReference type="Pfam" id="PF00514">
    <property type="entry name" value="Arm"/>
    <property type="match status" value="1"/>
</dbReference>
<sequence length="261" mass="28666">MTRYCRFLIFGFEEDELDMENGSQKKIKKGLITQEIADTFLTVPKDFCCPISLDLMRDPVIISTGQTYDRSSISRWMDEGHTTCPKTGQTLAHTRLVPNRALRNLIVQWCSAHGIPLEPPEVMEAMGEAFASACPTKAALEANRAPANLLIQQLANGSQSGKTVAAREIRLLAKTGRENRAFLAEAGAIPYLRDLLSSPNSVAQENSVTALLNLSIYDKNKSRIMDEASCLVSIVNVLRFGHTTEAKGKCCCNVVQLISSS</sequence>
<dbReference type="InterPro" id="IPR011989">
    <property type="entry name" value="ARM-like"/>
</dbReference>
<dbReference type="UniPathway" id="UPA00143"/>
<dbReference type="EMBL" id="BT148536">
    <property type="protein sequence ID" value="AFK48330.1"/>
    <property type="molecule type" value="mRNA"/>
</dbReference>
<dbReference type="GO" id="GO:0016567">
    <property type="term" value="P:protein ubiquitination"/>
    <property type="evidence" value="ECO:0007669"/>
    <property type="project" value="UniProtKB-UniPathway"/>
</dbReference>
<dbReference type="PANTHER" id="PTHR23315:SF266">
    <property type="entry name" value="U-BOX DOMAIN-CONTAINING PROTEIN 17"/>
    <property type="match status" value="1"/>
</dbReference>
<dbReference type="SUPFAM" id="SSF48371">
    <property type="entry name" value="ARM repeat"/>
    <property type="match status" value="1"/>
</dbReference>
<evidence type="ECO:0000256" key="4">
    <source>
        <dbReference type="ARBA" id="ARBA00022679"/>
    </source>
</evidence>
<evidence type="ECO:0000256" key="2">
    <source>
        <dbReference type="ARBA" id="ARBA00004906"/>
    </source>
</evidence>
<dbReference type="AlphaFoldDB" id="I3T738"/>
<keyword evidence="4" id="KW-0808">Transferase</keyword>
<dbReference type="SMART" id="SM00504">
    <property type="entry name" value="Ubox"/>
    <property type="match status" value="1"/>
</dbReference>
<dbReference type="FunFam" id="3.30.40.10:FF:000689">
    <property type="entry name" value="RING-type E3 ubiquitin transferase"/>
    <property type="match status" value="1"/>
</dbReference>
<dbReference type="PROSITE" id="PS50176">
    <property type="entry name" value="ARM_REPEAT"/>
    <property type="match status" value="1"/>
</dbReference>
<dbReference type="GO" id="GO:0061630">
    <property type="term" value="F:ubiquitin protein ligase activity"/>
    <property type="evidence" value="ECO:0007669"/>
    <property type="project" value="UniProtKB-EC"/>
</dbReference>
<keyword evidence="6" id="KW-0833">Ubl conjugation pathway</keyword>
<organism evidence="9">
    <name type="scientific">Medicago truncatula</name>
    <name type="common">Barrel medic</name>
    <name type="synonym">Medicago tribuloides</name>
    <dbReference type="NCBI Taxonomy" id="3880"/>
    <lineage>
        <taxon>Eukaryota</taxon>
        <taxon>Viridiplantae</taxon>
        <taxon>Streptophyta</taxon>
        <taxon>Embryophyta</taxon>
        <taxon>Tracheophyta</taxon>
        <taxon>Spermatophyta</taxon>
        <taxon>Magnoliopsida</taxon>
        <taxon>eudicotyledons</taxon>
        <taxon>Gunneridae</taxon>
        <taxon>Pentapetalae</taxon>
        <taxon>rosids</taxon>
        <taxon>fabids</taxon>
        <taxon>Fabales</taxon>
        <taxon>Fabaceae</taxon>
        <taxon>Papilionoideae</taxon>
        <taxon>50 kb inversion clade</taxon>
        <taxon>NPAAA clade</taxon>
        <taxon>Hologalegina</taxon>
        <taxon>IRL clade</taxon>
        <taxon>Trifolieae</taxon>
        <taxon>Medicago</taxon>
    </lineage>
</organism>
<dbReference type="EC" id="2.3.2.27" evidence="3"/>
<dbReference type="Pfam" id="PF04564">
    <property type="entry name" value="U-box"/>
    <property type="match status" value="1"/>
</dbReference>
<proteinExistence type="evidence at transcript level"/>
<evidence type="ECO:0000259" key="8">
    <source>
        <dbReference type="PROSITE" id="PS51698"/>
    </source>
</evidence>
<comment type="catalytic activity">
    <reaction evidence="1">
        <text>S-ubiquitinyl-[E2 ubiquitin-conjugating enzyme]-L-cysteine + [acceptor protein]-L-lysine = [E2 ubiquitin-conjugating enzyme]-L-cysteine + N(6)-ubiquitinyl-[acceptor protein]-L-lysine.</text>
        <dbReference type="EC" id="2.3.2.27"/>
    </reaction>
</comment>
<dbReference type="PROSITE" id="PS51698">
    <property type="entry name" value="U_BOX"/>
    <property type="match status" value="1"/>
</dbReference>
<dbReference type="InterPro" id="IPR045210">
    <property type="entry name" value="RING-Ubox_PUB"/>
</dbReference>
<evidence type="ECO:0000313" key="9">
    <source>
        <dbReference type="EMBL" id="AFK48330.1"/>
    </source>
</evidence>
<feature type="repeat" description="ARM" evidence="7">
    <location>
        <begin position="187"/>
        <end position="229"/>
    </location>
</feature>
<dbReference type="Gene3D" id="3.30.40.10">
    <property type="entry name" value="Zinc/RING finger domain, C3HC4 (zinc finger)"/>
    <property type="match status" value="1"/>
</dbReference>
<reference evidence="9" key="1">
    <citation type="submission" date="2012-05" db="EMBL/GenBank/DDBJ databases">
        <authorList>
            <person name="Krishnakumar V."/>
            <person name="Cheung F."/>
            <person name="Xiao Y."/>
            <person name="Chan A."/>
            <person name="Moskal W.A."/>
            <person name="Town C.D."/>
        </authorList>
    </citation>
    <scope>NUCLEOTIDE SEQUENCE</scope>
</reference>